<sequence length="245" mass="27780">MLWKFLMTIVTILSRPFHSDVSPVGSYDEAYKAFYEGEAKMNDFPSNAVTNNNNTRWPGYPGGATVPYVIRSDLSHITDIIEKAMEQYHKNTCVRFVKRTNEPDYVFIKKGQGCFAVVGKSGGPQPLSLGDGCHDVGTAVHELGHTLGMFHEHNRSDRDTYLIIHEQNIQNGRIDQFNKTEASEEMKTTPYNPESIMHYGNYAFSKDRKHLKTMEARDGTTLLDPFQKPGLVDTDIQMVKDMYAC</sequence>
<evidence type="ECO:0000313" key="6">
    <source>
        <dbReference type="EMBL" id="GFY71815.1"/>
    </source>
</evidence>
<comment type="cofactor">
    <cofactor evidence="3 4">
        <name>Zn(2+)</name>
        <dbReference type="ChEBI" id="CHEBI:29105"/>
    </cofactor>
    <text evidence="3 4">Binds 1 zinc ion per subunit.</text>
</comment>
<dbReference type="OrthoDB" id="6434341at2759"/>
<dbReference type="AlphaFoldDB" id="A0A8X6YF83"/>
<dbReference type="InterPro" id="IPR001506">
    <property type="entry name" value="Peptidase_M12A"/>
</dbReference>
<protein>
    <recommendedName>
        <fullName evidence="4">Metalloendopeptidase</fullName>
        <ecNumber evidence="4">3.4.24.-</ecNumber>
    </recommendedName>
</protein>
<evidence type="ECO:0000256" key="4">
    <source>
        <dbReference type="RuleBase" id="RU361183"/>
    </source>
</evidence>
<evidence type="ECO:0000313" key="7">
    <source>
        <dbReference type="Proteomes" id="UP000886998"/>
    </source>
</evidence>
<feature type="binding site" evidence="3">
    <location>
        <position position="145"/>
    </location>
    <ligand>
        <name>Zn(2+)</name>
        <dbReference type="ChEBI" id="CHEBI:29105"/>
        <note>catalytic</note>
    </ligand>
</feature>
<dbReference type="InterPro" id="IPR034035">
    <property type="entry name" value="Astacin-like_dom"/>
</dbReference>
<comment type="subunit">
    <text evidence="1">Monomer.</text>
</comment>
<comment type="caution">
    <text evidence="3">Lacks conserved residue(s) required for the propagation of feature annotation.</text>
</comment>
<evidence type="ECO:0000256" key="1">
    <source>
        <dbReference type="ARBA" id="ARBA00011245"/>
    </source>
</evidence>
<dbReference type="SMART" id="SM00235">
    <property type="entry name" value="ZnMc"/>
    <property type="match status" value="1"/>
</dbReference>
<dbReference type="PANTHER" id="PTHR10127">
    <property type="entry name" value="DISCOIDIN, CUB, EGF, LAMININ , AND ZINC METALLOPROTEASE DOMAIN CONTAINING"/>
    <property type="match status" value="1"/>
</dbReference>
<evidence type="ECO:0000256" key="2">
    <source>
        <dbReference type="ARBA" id="ARBA00025529"/>
    </source>
</evidence>
<keyword evidence="3 4" id="KW-0479">Metal-binding</keyword>
<organism evidence="6 7">
    <name type="scientific">Trichonephila inaurata madagascariensis</name>
    <dbReference type="NCBI Taxonomy" id="2747483"/>
    <lineage>
        <taxon>Eukaryota</taxon>
        <taxon>Metazoa</taxon>
        <taxon>Ecdysozoa</taxon>
        <taxon>Arthropoda</taxon>
        <taxon>Chelicerata</taxon>
        <taxon>Arachnida</taxon>
        <taxon>Araneae</taxon>
        <taxon>Araneomorphae</taxon>
        <taxon>Entelegynae</taxon>
        <taxon>Araneoidea</taxon>
        <taxon>Nephilidae</taxon>
        <taxon>Trichonephila</taxon>
        <taxon>Trichonephila inaurata</taxon>
    </lineage>
</organism>
<feature type="active site" evidence="3">
    <location>
        <position position="142"/>
    </location>
</feature>
<proteinExistence type="predicted"/>
<dbReference type="Pfam" id="PF01400">
    <property type="entry name" value="Astacin"/>
    <property type="match status" value="1"/>
</dbReference>
<reference evidence="6" key="1">
    <citation type="submission" date="2020-08" db="EMBL/GenBank/DDBJ databases">
        <title>Multicomponent nature underlies the extraordinary mechanical properties of spider dragline silk.</title>
        <authorList>
            <person name="Kono N."/>
            <person name="Nakamura H."/>
            <person name="Mori M."/>
            <person name="Yoshida Y."/>
            <person name="Ohtoshi R."/>
            <person name="Malay A.D."/>
            <person name="Moran D.A.P."/>
            <person name="Tomita M."/>
            <person name="Numata K."/>
            <person name="Arakawa K."/>
        </authorList>
    </citation>
    <scope>NUCLEOTIDE SEQUENCE</scope>
</reference>
<keyword evidence="3 4" id="KW-0862">Zinc</keyword>
<feature type="signal peptide" evidence="4">
    <location>
        <begin position="1"/>
        <end position="19"/>
    </location>
</feature>
<comment type="function">
    <text evidence="2">Zinc metalloprotease. Provoques deadhesion of endothelial cells from cell cultures, and also degradation of fibronectin, fibrinogen and gelatin in vitro. Its role in the venom is not fully understood but it might act as a spreading factor that facilitates diffusion of other venom toxins. Alternatively, it might be involved in the proteolytic processing of other venom toxins or it might play a role in extra-oral digestion of prey.</text>
</comment>
<dbReference type="EMBL" id="BMAV01019108">
    <property type="protein sequence ID" value="GFY71815.1"/>
    <property type="molecule type" value="Genomic_DNA"/>
</dbReference>
<feature type="chain" id="PRO_5036516572" description="Metalloendopeptidase" evidence="4">
    <location>
        <begin position="20"/>
        <end position="245"/>
    </location>
</feature>
<name>A0A8X6YF83_9ARAC</name>
<dbReference type="GO" id="GO:0004222">
    <property type="term" value="F:metalloendopeptidase activity"/>
    <property type="evidence" value="ECO:0007669"/>
    <property type="project" value="UniProtKB-UniRule"/>
</dbReference>
<dbReference type="EC" id="3.4.24.-" evidence="4"/>
<feature type="binding site" evidence="3">
    <location>
        <position position="151"/>
    </location>
    <ligand>
        <name>Zn(2+)</name>
        <dbReference type="ChEBI" id="CHEBI:29105"/>
        <note>catalytic</note>
    </ligand>
</feature>
<dbReference type="CDD" id="cd04280">
    <property type="entry name" value="ZnMc_astacin_like"/>
    <property type="match status" value="1"/>
</dbReference>
<dbReference type="SUPFAM" id="SSF55486">
    <property type="entry name" value="Metalloproteases ('zincins'), catalytic domain"/>
    <property type="match status" value="1"/>
</dbReference>
<dbReference type="GO" id="GO:0006508">
    <property type="term" value="P:proteolysis"/>
    <property type="evidence" value="ECO:0007669"/>
    <property type="project" value="UniProtKB-KW"/>
</dbReference>
<dbReference type="GO" id="GO:0008270">
    <property type="term" value="F:zinc ion binding"/>
    <property type="evidence" value="ECO:0007669"/>
    <property type="project" value="UniProtKB-UniRule"/>
</dbReference>
<keyword evidence="3 4" id="KW-0645">Protease</keyword>
<feature type="domain" description="Peptidase M12A" evidence="5">
    <location>
        <begin position="47"/>
        <end position="245"/>
    </location>
</feature>
<dbReference type="PANTHER" id="PTHR10127:SF883">
    <property type="entry name" value="ZINC METALLOPROTEINASE NAS-8"/>
    <property type="match status" value="1"/>
</dbReference>
<evidence type="ECO:0000259" key="5">
    <source>
        <dbReference type="PROSITE" id="PS51864"/>
    </source>
</evidence>
<dbReference type="Gene3D" id="3.40.390.10">
    <property type="entry name" value="Collagenase (Catalytic Domain)"/>
    <property type="match status" value="1"/>
</dbReference>
<keyword evidence="7" id="KW-1185">Reference proteome</keyword>
<dbReference type="InterPro" id="IPR024079">
    <property type="entry name" value="MetalloPept_cat_dom_sf"/>
</dbReference>
<accession>A0A8X6YF83</accession>
<keyword evidence="3 4" id="KW-0482">Metalloprotease</keyword>
<dbReference type="Proteomes" id="UP000886998">
    <property type="component" value="Unassembled WGS sequence"/>
</dbReference>
<dbReference type="PROSITE" id="PS51864">
    <property type="entry name" value="ASTACIN"/>
    <property type="match status" value="1"/>
</dbReference>
<comment type="caution">
    <text evidence="6">The sequence shown here is derived from an EMBL/GenBank/DDBJ whole genome shotgun (WGS) entry which is preliminary data.</text>
</comment>
<keyword evidence="3 4" id="KW-0378">Hydrolase</keyword>
<gene>
    <name evidence="6" type="ORF">TNIN_362871</name>
</gene>
<dbReference type="PRINTS" id="PR00480">
    <property type="entry name" value="ASTACIN"/>
</dbReference>
<dbReference type="InterPro" id="IPR006026">
    <property type="entry name" value="Peptidase_Metallo"/>
</dbReference>
<feature type="binding site" evidence="3">
    <location>
        <position position="141"/>
    </location>
    <ligand>
        <name>Zn(2+)</name>
        <dbReference type="ChEBI" id="CHEBI:29105"/>
        <note>catalytic</note>
    </ligand>
</feature>
<evidence type="ECO:0000256" key="3">
    <source>
        <dbReference type="PROSITE-ProRule" id="PRU01211"/>
    </source>
</evidence>
<keyword evidence="4" id="KW-0732">Signal</keyword>